<sequence length="494" mass="55506">MNEAQIQLALEATRVGAWELDLHTGGLVCTPRARMLWGFPPDVPLNLQDLLARVHPDDRERVARIFDKDRLDLQEGFEHRLIWPDGSLHWLSGGGQAIHDKQGRMVRQIGVAVEITDRKRAEEELRESEQRFRRLMESNLIGIVVSDLEGTIMEANAAFFDLVGYTQEDIAASRVNMIEMTSLQYQAQVAQAFKDVLVTGVAHPFETECVTKDGRRVPLLVGGASFRNADSTQFAVNFVVDLTARKELERQKDLFLSMISHELRTPLTILKGTLQVLKRRLKRQEAMVEQHSLEFISPLLKELATAERQVNVQTRLVNDLLDVSCITAGKLPLTLQLCDLLALVRETVEDLRHMAPHRVLLLDLPTQTTVPVLVDRGRIKQVVANYLTNALRYSSPEQSVSIGMIRQDGRARVWVRDQGPGISKQAQKDIWRRFRRGEDLPVGSSAERGLGLGLYICQTLIEAHQGEVGVESTLGSGSTFWLALPVVDQARKPS</sequence>
<dbReference type="InterPro" id="IPR003594">
    <property type="entry name" value="HATPase_dom"/>
</dbReference>
<evidence type="ECO:0000256" key="4">
    <source>
        <dbReference type="ARBA" id="ARBA00022679"/>
    </source>
</evidence>
<evidence type="ECO:0000259" key="8">
    <source>
        <dbReference type="PROSITE" id="PS50109"/>
    </source>
</evidence>
<keyword evidence="12" id="KW-1185">Reference proteome</keyword>
<reference evidence="11" key="1">
    <citation type="submission" date="2020-10" db="EMBL/GenBank/DDBJ databases">
        <title>Taxonomic study of unclassified bacteria belonging to the class Ktedonobacteria.</title>
        <authorList>
            <person name="Yabe S."/>
            <person name="Wang C.M."/>
            <person name="Zheng Y."/>
            <person name="Sakai Y."/>
            <person name="Cavaletti L."/>
            <person name="Monciardini P."/>
            <person name="Donadio S."/>
        </authorList>
    </citation>
    <scope>NUCLEOTIDE SEQUENCE</scope>
    <source>
        <strain evidence="11">SOSP1-1</strain>
    </source>
</reference>
<evidence type="ECO:0000256" key="2">
    <source>
        <dbReference type="ARBA" id="ARBA00012438"/>
    </source>
</evidence>
<evidence type="ECO:0000256" key="5">
    <source>
        <dbReference type="ARBA" id="ARBA00022777"/>
    </source>
</evidence>
<dbReference type="SUPFAM" id="SSF47384">
    <property type="entry name" value="Homodimeric domain of signal transducing histidine kinase"/>
    <property type="match status" value="1"/>
</dbReference>
<dbReference type="NCBIfam" id="TIGR00229">
    <property type="entry name" value="sensory_box"/>
    <property type="match status" value="2"/>
</dbReference>
<dbReference type="PANTHER" id="PTHR43304:SF1">
    <property type="entry name" value="PAC DOMAIN-CONTAINING PROTEIN"/>
    <property type="match status" value="1"/>
</dbReference>
<dbReference type="InterPro" id="IPR052162">
    <property type="entry name" value="Sensor_kinase/Photoreceptor"/>
</dbReference>
<protein>
    <recommendedName>
        <fullName evidence="2">histidine kinase</fullName>
        <ecNumber evidence="2">2.7.13.3</ecNumber>
    </recommendedName>
</protein>
<keyword evidence="6" id="KW-0902">Two-component regulatory system</keyword>
<dbReference type="RefSeq" id="WP_220196430.1">
    <property type="nucleotide sequence ID" value="NZ_BNJF01000002.1"/>
</dbReference>
<dbReference type="AlphaFoldDB" id="A0A8J3I9H2"/>
<dbReference type="SMART" id="SM00388">
    <property type="entry name" value="HisKA"/>
    <property type="match status" value="1"/>
</dbReference>
<dbReference type="PROSITE" id="PS50113">
    <property type="entry name" value="PAC"/>
    <property type="match status" value="1"/>
</dbReference>
<accession>A0A8J3I9H2</accession>
<dbReference type="Gene3D" id="1.10.287.130">
    <property type="match status" value="1"/>
</dbReference>
<gene>
    <name evidence="11" type="ORF">KSX_52870</name>
</gene>
<dbReference type="PROSITE" id="PS50112">
    <property type="entry name" value="PAS"/>
    <property type="match status" value="1"/>
</dbReference>
<dbReference type="InterPro" id="IPR036097">
    <property type="entry name" value="HisK_dim/P_sf"/>
</dbReference>
<dbReference type="Pfam" id="PF08447">
    <property type="entry name" value="PAS_3"/>
    <property type="match status" value="1"/>
</dbReference>
<dbReference type="Pfam" id="PF02518">
    <property type="entry name" value="HATPase_c"/>
    <property type="match status" value="1"/>
</dbReference>
<evidence type="ECO:0000259" key="9">
    <source>
        <dbReference type="PROSITE" id="PS50112"/>
    </source>
</evidence>
<comment type="caution">
    <text evidence="11">The sequence shown here is derived from an EMBL/GenBank/DDBJ whole genome shotgun (WGS) entry which is preliminary data.</text>
</comment>
<dbReference type="InterPro" id="IPR000700">
    <property type="entry name" value="PAS-assoc_C"/>
</dbReference>
<dbReference type="Gene3D" id="3.30.565.10">
    <property type="entry name" value="Histidine kinase-like ATPase, C-terminal domain"/>
    <property type="match status" value="1"/>
</dbReference>
<dbReference type="Gene3D" id="2.10.70.100">
    <property type="match status" value="1"/>
</dbReference>
<feature type="coiled-coil region" evidence="7">
    <location>
        <begin position="267"/>
        <end position="294"/>
    </location>
</feature>
<dbReference type="SUPFAM" id="SSF55874">
    <property type="entry name" value="ATPase domain of HSP90 chaperone/DNA topoisomerase II/histidine kinase"/>
    <property type="match status" value="1"/>
</dbReference>
<feature type="coiled-coil region" evidence="7">
    <location>
        <begin position="111"/>
        <end position="138"/>
    </location>
</feature>
<proteinExistence type="predicted"/>
<organism evidence="11 12">
    <name type="scientific">Ktedonospora formicarum</name>
    <dbReference type="NCBI Taxonomy" id="2778364"/>
    <lineage>
        <taxon>Bacteria</taxon>
        <taxon>Bacillati</taxon>
        <taxon>Chloroflexota</taxon>
        <taxon>Ktedonobacteria</taxon>
        <taxon>Ktedonobacterales</taxon>
        <taxon>Ktedonobacteraceae</taxon>
        <taxon>Ktedonospora</taxon>
    </lineage>
</organism>
<dbReference type="InterPro" id="IPR036890">
    <property type="entry name" value="HATPase_C_sf"/>
</dbReference>
<dbReference type="EC" id="2.7.13.3" evidence="2"/>
<dbReference type="Gene3D" id="3.30.450.20">
    <property type="entry name" value="PAS domain"/>
    <property type="match status" value="2"/>
</dbReference>
<dbReference type="CDD" id="cd00075">
    <property type="entry name" value="HATPase"/>
    <property type="match status" value="1"/>
</dbReference>
<dbReference type="InterPro" id="IPR004358">
    <property type="entry name" value="Sig_transdc_His_kin-like_C"/>
</dbReference>
<evidence type="ECO:0000313" key="11">
    <source>
        <dbReference type="EMBL" id="GHO47124.1"/>
    </source>
</evidence>
<dbReference type="EMBL" id="BNJF01000002">
    <property type="protein sequence ID" value="GHO47124.1"/>
    <property type="molecule type" value="Genomic_DNA"/>
</dbReference>
<dbReference type="PROSITE" id="PS50109">
    <property type="entry name" value="HIS_KIN"/>
    <property type="match status" value="1"/>
</dbReference>
<dbReference type="PANTHER" id="PTHR43304">
    <property type="entry name" value="PHYTOCHROME-LIKE PROTEIN CPH1"/>
    <property type="match status" value="1"/>
</dbReference>
<dbReference type="InterPro" id="IPR001610">
    <property type="entry name" value="PAC"/>
</dbReference>
<feature type="domain" description="Histidine kinase" evidence="8">
    <location>
        <begin position="258"/>
        <end position="488"/>
    </location>
</feature>
<evidence type="ECO:0000313" key="12">
    <source>
        <dbReference type="Proteomes" id="UP000612362"/>
    </source>
</evidence>
<dbReference type="InterPro" id="IPR005467">
    <property type="entry name" value="His_kinase_dom"/>
</dbReference>
<evidence type="ECO:0000256" key="7">
    <source>
        <dbReference type="SAM" id="Coils"/>
    </source>
</evidence>
<dbReference type="SUPFAM" id="SSF55785">
    <property type="entry name" value="PYP-like sensor domain (PAS domain)"/>
    <property type="match status" value="2"/>
</dbReference>
<dbReference type="CDD" id="cd00082">
    <property type="entry name" value="HisKA"/>
    <property type="match status" value="1"/>
</dbReference>
<dbReference type="InterPro" id="IPR035965">
    <property type="entry name" value="PAS-like_dom_sf"/>
</dbReference>
<feature type="domain" description="PAC" evidence="10">
    <location>
        <begin position="75"/>
        <end position="127"/>
    </location>
</feature>
<dbReference type="SMART" id="SM00091">
    <property type="entry name" value="PAS"/>
    <property type="match status" value="2"/>
</dbReference>
<dbReference type="GO" id="GO:0000155">
    <property type="term" value="F:phosphorelay sensor kinase activity"/>
    <property type="evidence" value="ECO:0007669"/>
    <property type="project" value="InterPro"/>
</dbReference>
<dbReference type="SMART" id="SM00086">
    <property type="entry name" value="PAC"/>
    <property type="match status" value="2"/>
</dbReference>
<comment type="catalytic activity">
    <reaction evidence="1">
        <text>ATP + protein L-histidine = ADP + protein N-phospho-L-histidine.</text>
        <dbReference type="EC" id="2.7.13.3"/>
    </reaction>
</comment>
<dbReference type="CDD" id="cd00130">
    <property type="entry name" value="PAS"/>
    <property type="match status" value="2"/>
</dbReference>
<dbReference type="Pfam" id="PF00512">
    <property type="entry name" value="HisKA"/>
    <property type="match status" value="1"/>
</dbReference>
<evidence type="ECO:0000256" key="3">
    <source>
        <dbReference type="ARBA" id="ARBA00022553"/>
    </source>
</evidence>
<dbReference type="Pfam" id="PF13426">
    <property type="entry name" value="PAS_9"/>
    <property type="match status" value="1"/>
</dbReference>
<keyword evidence="4" id="KW-0808">Transferase</keyword>
<name>A0A8J3I9H2_9CHLR</name>
<dbReference type="SMART" id="SM00387">
    <property type="entry name" value="HATPase_c"/>
    <property type="match status" value="1"/>
</dbReference>
<dbReference type="InterPro" id="IPR003661">
    <property type="entry name" value="HisK_dim/P_dom"/>
</dbReference>
<dbReference type="InterPro" id="IPR000014">
    <property type="entry name" value="PAS"/>
</dbReference>
<feature type="domain" description="PAS" evidence="9">
    <location>
        <begin position="128"/>
        <end position="200"/>
    </location>
</feature>
<dbReference type="Proteomes" id="UP000612362">
    <property type="component" value="Unassembled WGS sequence"/>
</dbReference>
<keyword evidence="7" id="KW-0175">Coiled coil</keyword>
<dbReference type="FunFam" id="3.30.565.10:FF:000006">
    <property type="entry name" value="Sensor histidine kinase WalK"/>
    <property type="match status" value="1"/>
</dbReference>
<evidence type="ECO:0000256" key="1">
    <source>
        <dbReference type="ARBA" id="ARBA00000085"/>
    </source>
</evidence>
<evidence type="ECO:0000256" key="6">
    <source>
        <dbReference type="ARBA" id="ARBA00023012"/>
    </source>
</evidence>
<evidence type="ECO:0000259" key="10">
    <source>
        <dbReference type="PROSITE" id="PS50113"/>
    </source>
</evidence>
<keyword evidence="5" id="KW-0418">Kinase</keyword>
<keyword evidence="3" id="KW-0597">Phosphoprotein</keyword>
<dbReference type="PRINTS" id="PR00344">
    <property type="entry name" value="BCTRLSENSOR"/>
</dbReference>
<dbReference type="InterPro" id="IPR013655">
    <property type="entry name" value="PAS_fold_3"/>
</dbReference>